<keyword evidence="1" id="KW-0732">Signal</keyword>
<keyword evidence="2" id="KW-0677">Repeat</keyword>
<organism evidence="6 7">
    <name type="scientific">Mya arenaria</name>
    <name type="common">Soft-shell clam</name>
    <dbReference type="NCBI Taxonomy" id="6604"/>
    <lineage>
        <taxon>Eukaryota</taxon>
        <taxon>Metazoa</taxon>
        <taxon>Spiralia</taxon>
        <taxon>Lophotrochozoa</taxon>
        <taxon>Mollusca</taxon>
        <taxon>Bivalvia</taxon>
        <taxon>Autobranchia</taxon>
        <taxon>Heteroconchia</taxon>
        <taxon>Euheterodonta</taxon>
        <taxon>Imparidentia</taxon>
        <taxon>Neoheterodontei</taxon>
        <taxon>Myida</taxon>
        <taxon>Myoidea</taxon>
        <taxon>Myidae</taxon>
        <taxon>Mya</taxon>
    </lineage>
</organism>
<evidence type="ECO:0000259" key="5">
    <source>
        <dbReference type="PROSITE" id="PS50923"/>
    </source>
</evidence>
<evidence type="ECO:0000256" key="2">
    <source>
        <dbReference type="ARBA" id="ARBA00022737"/>
    </source>
</evidence>
<dbReference type="SMART" id="SM00032">
    <property type="entry name" value="CCP"/>
    <property type="match status" value="4"/>
</dbReference>
<dbReference type="Proteomes" id="UP001164746">
    <property type="component" value="Chromosome 6"/>
</dbReference>
<dbReference type="EMBL" id="CP111017">
    <property type="protein sequence ID" value="WAR08224.1"/>
    <property type="molecule type" value="Genomic_DNA"/>
</dbReference>
<dbReference type="PANTHER" id="PTHR45656:SF4">
    <property type="entry name" value="PROTEIN CBR-CLEC-78"/>
    <property type="match status" value="1"/>
</dbReference>
<name>A0ABY7EIK1_MYAAR</name>
<keyword evidence="4" id="KW-0768">Sushi</keyword>
<dbReference type="CDD" id="cd00033">
    <property type="entry name" value="CCP"/>
    <property type="match status" value="4"/>
</dbReference>
<dbReference type="PANTHER" id="PTHR45656">
    <property type="entry name" value="PROTEIN CBR-CLEC-78"/>
    <property type="match status" value="1"/>
</dbReference>
<accession>A0ABY7EIK1</accession>
<dbReference type="InterPro" id="IPR035976">
    <property type="entry name" value="Sushi/SCR/CCP_sf"/>
</dbReference>
<gene>
    <name evidence="6" type="ORF">MAR_018182</name>
</gene>
<sequence length="294" mass="31414">MVKKMRPRQAPDLALRPLLMTNLMQTDCGTVPVVPNSTYTAHINTLLDARVTYSCNSGYSARGAETIVCLTNGWTRRPLCHPDCGTVPVVPNSTYTAHTNTLLDARVTYSCNSGYSARGAETIVCLTNGWTRRPLCHPDCGTVPVVPNSTYTAHTNTLLDARVTYSCNSGYSARGAETIVCLTNGWTRRPLCHPDCGTVPAVPYSTYTTPTKTLIGTRVTYSCNSGYTSSGAEIISCSTSGWTTPPVCHPDVGYDCSDITCTDPHAVCDGDTLLCSCPTGYFDSNGATSGGKCE</sequence>
<comment type="caution">
    <text evidence="4">Lacks conserved residue(s) required for the propagation of feature annotation.</text>
</comment>
<dbReference type="InterPro" id="IPR051277">
    <property type="entry name" value="SEZ6_CSMD_C4BPB_Regulators"/>
</dbReference>
<proteinExistence type="predicted"/>
<reference evidence="6" key="1">
    <citation type="submission" date="2022-11" db="EMBL/GenBank/DDBJ databases">
        <title>Centuries of genome instability and evolution in soft-shell clam transmissible cancer (bioRxiv).</title>
        <authorList>
            <person name="Hart S.F.M."/>
            <person name="Yonemitsu M.A."/>
            <person name="Giersch R.M."/>
            <person name="Beal B.F."/>
            <person name="Arriagada G."/>
            <person name="Davis B.W."/>
            <person name="Ostrander E.A."/>
            <person name="Goff S.P."/>
            <person name="Metzger M.J."/>
        </authorList>
    </citation>
    <scope>NUCLEOTIDE SEQUENCE</scope>
    <source>
        <strain evidence="6">MELC-2E11</strain>
        <tissue evidence="6">Siphon/mantle</tissue>
    </source>
</reference>
<feature type="domain" description="Sushi" evidence="5">
    <location>
        <begin position="194"/>
        <end position="250"/>
    </location>
</feature>
<dbReference type="InterPro" id="IPR000436">
    <property type="entry name" value="Sushi_SCR_CCP_dom"/>
</dbReference>
<evidence type="ECO:0000256" key="1">
    <source>
        <dbReference type="ARBA" id="ARBA00022729"/>
    </source>
</evidence>
<evidence type="ECO:0000256" key="3">
    <source>
        <dbReference type="ARBA" id="ARBA00023157"/>
    </source>
</evidence>
<dbReference type="Gene3D" id="2.10.70.10">
    <property type="entry name" value="Complement Module, domain 1"/>
    <property type="match status" value="4"/>
</dbReference>
<evidence type="ECO:0000313" key="7">
    <source>
        <dbReference type="Proteomes" id="UP001164746"/>
    </source>
</evidence>
<protein>
    <submittedName>
        <fullName evidence="6">CFAH-like protein</fullName>
    </submittedName>
</protein>
<dbReference type="SUPFAM" id="SSF57535">
    <property type="entry name" value="Complement control module/SCR domain"/>
    <property type="match status" value="4"/>
</dbReference>
<feature type="non-terminal residue" evidence="6">
    <location>
        <position position="294"/>
    </location>
</feature>
<evidence type="ECO:0000313" key="6">
    <source>
        <dbReference type="EMBL" id="WAR08224.1"/>
    </source>
</evidence>
<dbReference type="PROSITE" id="PS50923">
    <property type="entry name" value="SUSHI"/>
    <property type="match status" value="2"/>
</dbReference>
<keyword evidence="3" id="KW-1015">Disulfide bond</keyword>
<evidence type="ECO:0000256" key="4">
    <source>
        <dbReference type="PROSITE-ProRule" id="PRU00302"/>
    </source>
</evidence>
<keyword evidence="7" id="KW-1185">Reference proteome</keyword>
<dbReference type="Pfam" id="PF00084">
    <property type="entry name" value="Sushi"/>
    <property type="match status" value="4"/>
</dbReference>
<feature type="domain" description="Sushi" evidence="5">
    <location>
        <begin position="82"/>
        <end position="138"/>
    </location>
</feature>